<reference evidence="1 2" key="1">
    <citation type="submission" date="2020-08" db="EMBL/GenBank/DDBJ databases">
        <title>Sequencing the genomes of 1000 actinobacteria strains.</title>
        <authorList>
            <person name="Klenk H.-P."/>
        </authorList>
    </citation>
    <scope>NUCLEOTIDE SEQUENCE [LARGE SCALE GENOMIC DNA]</scope>
    <source>
        <strain evidence="1 2">DSM 45784</strain>
    </source>
</reference>
<dbReference type="AlphaFoldDB" id="A0A7W7D8H8"/>
<protein>
    <submittedName>
        <fullName evidence="1">Uncharacterized protein</fullName>
    </submittedName>
</protein>
<dbReference type="Proteomes" id="UP000542210">
    <property type="component" value="Unassembled WGS sequence"/>
</dbReference>
<accession>A0A7W7D8H8</accession>
<keyword evidence="2" id="KW-1185">Reference proteome</keyword>
<evidence type="ECO:0000313" key="1">
    <source>
        <dbReference type="EMBL" id="MBB4702253.1"/>
    </source>
</evidence>
<dbReference type="RefSeq" id="WP_184881883.1">
    <property type="nucleotide sequence ID" value="NZ_BOOV01000026.1"/>
</dbReference>
<name>A0A7W7D8H8_9ACTN</name>
<organism evidence="1 2">
    <name type="scientific">Sphaerisporangium siamense</name>
    <dbReference type="NCBI Taxonomy" id="795645"/>
    <lineage>
        <taxon>Bacteria</taxon>
        <taxon>Bacillati</taxon>
        <taxon>Actinomycetota</taxon>
        <taxon>Actinomycetes</taxon>
        <taxon>Streptosporangiales</taxon>
        <taxon>Streptosporangiaceae</taxon>
        <taxon>Sphaerisporangium</taxon>
    </lineage>
</organism>
<gene>
    <name evidence="1" type="ORF">BJ982_003797</name>
</gene>
<dbReference type="EMBL" id="JACHND010000001">
    <property type="protein sequence ID" value="MBB4702253.1"/>
    <property type="molecule type" value="Genomic_DNA"/>
</dbReference>
<evidence type="ECO:0000313" key="2">
    <source>
        <dbReference type="Proteomes" id="UP000542210"/>
    </source>
</evidence>
<proteinExistence type="predicted"/>
<sequence length="155" mass="16271">MAITTEGWFVDTQVKIATNAIALNLGDTTPGMFKFALFLDTITPNFSQANPAYGSAPFNSGEASGAGYTAEGIALSGVVYEEHPSAAGWVRWDFNNLSWAGSTITGAKAGLIHVPSLSYRAVLLRTFGQAYSTNDGTFGINLPSDGVAKSRVITA</sequence>
<comment type="caution">
    <text evidence="1">The sequence shown here is derived from an EMBL/GenBank/DDBJ whole genome shotgun (WGS) entry which is preliminary data.</text>
</comment>